<keyword evidence="1" id="KW-0238">DNA-binding</keyword>
<dbReference type="InterPro" id="IPR000944">
    <property type="entry name" value="Tscrpt_reg_Rrf2"/>
</dbReference>
<dbReference type="GO" id="GO:0003677">
    <property type="term" value="F:DNA binding"/>
    <property type="evidence" value="ECO:0007669"/>
    <property type="project" value="UniProtKB-KW"/>
</dbReference>
<dbReference type="Pfam" id="PF02082">
    <property type="entry name" value="Rrf2"/>
    <property type="match status" value="1"/>
</dbReference>
<dbReference type="GO" id="GO:0005829">
    <property type="term" value="C:cytosol"/>
    <property type="evidence" value="ECO:0007669"/>
    <property type="project" value="TreeGrafter"/>
</dbReference>
<comment type="caution">
    <text evidence="2">The sequence shown here is derived from an EMBL/GenBank/DDBJ whole genome shotgun (WGS) entry which is preliminary data.</text>
</comment>
<protein>
    <recommendedName>
        <fullName evidence="3">Rrf2 family transcriptional regulator</fullName>
    </recommendedName>
</protein>
<reference evidence="2" key="1">
    <citation type="journal article" date="2014" name="Front. Microbiol.">
        <title>High frequency of phylogenetically diverse reductive dehalogenase-homologous genes in deep subseafloor sedimentary metagenomes.</title>
        <authorList>
            <person name="Kawai M."/>
            <person name="Futagami T."/>
            <person name="Toyoda A."/>
            <person name="Takaki Y."/>
            <person name="Nishi S."/>
            <person name="Hori S."/>
            <person name="Arai W."/>
            <person name="Tsubouchi T."/>
            <person name="Morono Y."/>
            <person name="Uchiyama I."/>
            <person name="Ito T."/>
            <person name="Fujiyama A."/>
            <person name="Inagaki F."/>
            <person name="Takami H."/>
        </authorList>
    </citation>
    <scope>NUCLEOTIDE SEQUENCE</scope>
    <source>
        <strain evidence="2">Expedition CK06-06</strain>
    </source>
</reference>
<gene>
    <name evidence="2" type="ORF">S01H1_17842</name>
</gene>
<feature type="non-terminal residue" evidence="2">
    <location>
        <position position="1"/>
    </location>
</feature>
<sequence>RPPSSINLSDVFAALEGSPTLLDCLDYPNSCPMEDICPTQDTWRQIKQAITEILEHTTLQDLIERKRRKSAAHAQMYHI</sequence>
<evidence type="ECO:0000313" key="2">
    <source>
        <dbReference type="EMBL" id="GAF75428.1"/>
    </source>
</evidence>
<dbReference type="Gene3D" id="1.10.10.10">
    <property type="entry name" value="Winged helix-like DNA-binding domain superfamily/Winged helix DNA-binding domain"/>
    <property type="match status" value="1"/>
</dbReference>
<dbReference type="PANTHER" id="PTHR33221">
    <property type="entry name" value="WINGED HELIX-TURN-HELIX TRANSCRIPTIONAL REGULATOR, RRF2 FAMILY"/>
    <property type="match status" value="1"/>
</dbReference>
<dbReference type="InterPro" id="IPR036390">
    <property type="entry name" value="WH_DNA-bd_sf"/>
</dbReference>
<dbReference type="PANTHER" id="PTHR33221:SF5">
    <property type="entry name" value="HTH-TYPE TRANSCRIPTIONAL REGULATOR ISCR"/>
    <property type="match status" value="1"/>
</dbReference>
<organism evidence="2">
    <name type="scientific">marine sediment metagenome</name>
    <dbReference type="NCBI Taxonomy" id="412755"/>
    <lineage>
        <taxon>unclassified sequences</taxon>
        <taxon>metagenomes</taxon>
        <taxon>ecological metagenomes</taxon>
    </lineage>
</organism>
<dbReference type="InterPro" id="IPR036388">
    <property type="entry name" value="WH-like_DNA-bd_sf"/>
</dbReference>
<dbReference type="GO" id="GO:0003700">
    <property type="term" value="F:DNA-binding transcription factor activity"/>
    <property type="evidence" value="ECO:0007669"/>
    <property type="project" value="TreeGrafter"/>
</dbReference>
<dbReference type="SUPFAM" id="SSF46785">
    <property type="entry name" value="Winged helix' DNA-binding domain"/>
    <property type="match status" value="1"/>
</dbReference>
<evidence type="ECO:0000256" key="1">
    <source>
        <dbReference type="ARBA" id="ARBA00023125"/>
    </source>
</evidence>
<evidence type="ECO:0008006" key="3">
    <source>
        <dbReference type="Google" id="ProtNLM"/>
    </source>
</evidence>
<dbReference type="AlphaFoldDB" id="X0S2X8"/>
<accession>X0S2X8</accession>
<dbReference type="EMBL" id="BARS01009491">
    <property type="protein sequence ID" value="GAF75428.1"/>
    <property type="molecule type" value="Genomic_DNA"/>
</dbReference>
<name>X0S2X8_9ZZZZ</name>
<dbReference type="PROSITE" id="PS51197">
    <property type="entry name" value="HTH_RRF2_2"/>
    <property type="match status" value="1"/>
</dbReference>
<proteinExistence type="predicted"/>